<sequence>MERTQVLIVGAGAAGIGVALALQRLGLDLRVLERNVIGSSFRRWPAETRFITPSFTANAFGLTDLNALTPETSPAYSLGQEHPGGAAYARYLRALARHYELSVEERTAVEHVRTFSEGFRVETTRGSFEARFLIWATGEFQFPRQDLQGARLALPYARVKSWAALEGETYTVIGGYESGLDAAYHLVRLGKRVQLLDPSAPWKRSTGEPSQDVSPYTLERLREALETGRLELRQERATRITRANGQFQVYHSNGVLQSPTPPILATGFEGGFEPVRRLFEWKGPAPLLHEASDESTRTPGLFLVGPKVQHRDTAFCFIYKFRARFPVVAEAIGRRLGVDTAPLEVYRKRGMWADDLADCCTSRCTC</sequence>
<evidence type="ECO:0000256" key="1">
    <source>
        <dbReference type="ARBA" id="ARBA00023002"/>
    </source>
</evidence>
<dbReference type="OrthoDB" id="178899at2"/>
<dbReference type="InterPro" id="IPR036188">
    <property type="entry name" value="FAD/NAD-bd_sf"/>
</dbReference>
<dbReference type="PANTHER" id="PTHR43539">
    <property type="entry name" value="FLAVIN-BINDING MONOOXYGENASE-LIKE PROTEIN (AFU_ORTHOLOGUE AFUA_4G09220)"/>
    <property type="match status" value="1"/>
</dbReference>
<gene>
    <name evidence="2" type="ORF">MHY01S_29090</name>
</gene>
<dbReference type="PRINTS" id="PR00469">
    <property type="entry name" value="PNDRDTASEII"/>
</dbReference>
<dbReference type="Proteomes" id="UP000321197">
    <property type="component" value="Unassembled WGS sequence"/>
</dbReference>
<dbReference type="AlphaFoldDB" id="A0A511R559"/>
<dbReference type="Pfam" id="PF13738">
    <property type="entry name" value="Pyr_redox_3"/>
    <property type="match status" value="1"/>
</dbReference>
<dbReference type="EMBL" id="BJXL01000126">
    <property type="protein sequence ID" value="GEM84743.1"/>
    <property type="molecule type" value="Genomic_DNA"/>
</dbReference>
<dbReference type="GO" id="GO:0050660">
    <property type="term" value="F:flavin adenine dinucleotide binding"/>
    <property type="evidence" value="ECO:0007669"/>
    <property type="project" value="TreeGrafter"/>
</dbReference>
<proteinExistence type="predicted"/>
<protein>
    <submittedName>
        <fullName evidence="2">Monooxygenase</fullName>
    </submittedName>
</protein>
<accession>A0A511R559</accession>
<dbReference type="SUPFAM" id="SSF51905">
    <property type="entry name" value="FAD/NAD(P)-binding domain"/>
    <property type="match status" value="2"/>
</dbReference>
<reference evidence="2 3" key="1">
    <citation type="submission" date="2019-07" db="EMBL/GenBank/DDBJ databases">
        <title>Whole genome shotgun sequence of Meiothermus hypogaeus NBRC 106114.</title>
        <authorList>
            <person name="Hosoyama A."/>
            <person name="Uohara A."/>
            <person name="Ohji S."/>
            <person name="Ichikawa N."/>
        </authorList>
    </citation>
    <scope>NUCLEOTIDE SEQUENCE [LARGE SCALE GENOMIC DNA]</scope>
    <source>
        <strain evidence="2 3">NBRC 106114</strain>
    </source>
</reference>
<dbReference type="GO" id="GO:0004497">
    <property type="term" value="F:monooxygenase activity"/>
    <property type="evidence" value="ECO:0007669"/>
    <property type="project" value="UniProtKB-KW"/>
</dbReference>
<evidence type="ECO:0000313" key="2">
    <source>
        <dbReference type="EMBL" id="GEM84743.1"/>
    </source>
</evidence>
<comment type="caution">
    <text evidence="2">The sequence shown here is derived from an EMBL/GenBank/DDBJ whole genome shotgun (WGS) entry which is preliminary data.</text>
</comment>
<evidence type="ECO:0000313" key="3">
    <source>
        <dbReference type="Proteomes" id="UP000321197"/>
    </source>
</evidence>
<dbReference type="PANTHER" id="PTHR43539:SF89">
    <property type="entry name" value="NAD(P)-BINDING DOMAIN-CONTAINING PROTEIN"/>
    <property type="match status" value="1"/>
</dbReference>
<keyword evidence="2" id="KW-0503">Monooxygenase</keyword>
<dbReference type="Gene3D" id="3.50.50.60">
    <property type="entry name" value="FAD/NAD(P)-binding domain"/>
    <property type="match status" value="2"/>
</dbReference>
<name>A0A511R559_9DEIN</name>
<keyword evidence="1" id="KW-0560">Oxidoreductase</keyword>
<dbReference type="PRINTS" id="PR00368">
    <property type="entry name" value="FADPNR"/>
</dbReference>
<organism evidence="2 3">
    <name type="scientific">Meiothermus hypogaeus NBRC 106114</name>
    <dbReference type="NCBI Taxonomy" id="1227553"/>
    <lineage>
        <taxon>Bacteria</taxon>
        <taxon>Thermotogati</taxon>
        <taxon>Deinococcota</taxon>
        <taxon>Deinococci</taxon>
        <taxon>Thermales</taxon>
        <taxon>Thermaceae</taxon>
        <taxon>Meiothermus</taxon>
    </lineage>
</organism>
<dbReference type="RefSeq" id="WP_119341576.1">
    <property type="nucleotide sequence ID" value="NZ_BJXL01000126.1"/>
</dbReference>
<dbReference type="InterPro" id="IPR050982">
    <property type="entry name" value="Auxin_biosynth/cation_transpt"/>
</dbReference>